<dbReference type="EMBL" id="PFPB01000030">
    <property type="protein sequence ID" value="PIZ89020.1"/>
    <property type="molecule type" value="Genomic_DNA"/>
</dbReference>
<feature type="region of interest" description="Disordered" evidence="2">
    <location>
        <begin position="146"/>
        <end position="211"/>
    </location>
</feature>
<evidence type="ECO:0000256" key="1">
    <source>
        <dbReference type="SAM" id="Coils"/>
    </source>
</evidence>
<gene>
    <name evidence="4" type="ORF">COX90_01470</name>
</gene>
<sequence length="438" mass="48376">MFLFKFGNRTILLTLVFLVFLTRPVFASSTDGTIDSTYKFAWSENVGWLNFGTSYGNVHVTDSGLSGYALSENVGWINLDNVVNDGQGNLSGYAWGENVGWIKFNPTNGEVTINSSGEFSGSALGENIGWVIFDCSTSACVKTDWRPQSARPQCNNSSDDDSDGLTDYPQDSGCDSLTDTDEASAGGAALPPVVFNPPTPPSPTEENPQGGFRIVINDNAEATNSQTVSLGLYAGSDSKRMAISNYSDFRQASQETYKATKPWTLTEGDGMKTVYAKFFTEYGQPSEVVSDTIYLSLQTQKPISEMTVPELKAKISELLSLISSLKNQLDQLKPQENQAQKEVTEIPKDYLFSENLKYGDRNIHVRYLQIFLKSQGQDIYPERIISGWFGPLTKKAVIRFQEKYAFDILAPWGFQKGTGIVGKTTRAKINEMMKEGKE</sequence>
<keyword evidence="1" id="KW-0175">Coiled coil</keyword>
<feature type="compositionally biased region" description="Pro residues" evidence="2">
    <location>
        <begin position="194"/>
        <end position="203"/>
    </location>
</feature>
<keyword evidence="3" id="KW-0732">Signal</keyword>
<name>A0A2M7UYI3_9BACT</name>
<dbReference type="Gene3D" id="1.10.101.10">
    <property type="entry name" value="PGBD-like superfamily/PGBD"/>
    <property type="match status" value="1"/>
</dbReference>
<comment type="caution">
    <text evidence="4">The sequence shown here is derived from an EMBL/GenBank/DDBJ whole genome shotgun (WGS) entry which is preliminary data.</text>
</comment>
<dbReference type="AlphaFoldDB" id="A0A2M7UYI3"/>
<proteinExistence type="predicted"/>
<evidence type="ECO:0000256" key="2">
    <source>
        <dbReference type="SAM" id="MobiDB-lite"/>
    </source>
</evidence>
<reference evidence="5" key="1">
    <citation type="submission" date="2017-09" db="EMBL/GenBank/DDBJ databases">
        <title>Depth-based differentiation of microbial function through sediment-hosted aquifers and enrichment of novel symbionts in the deep terrestrial subsurface.</title>
        <authorList>
            <person name="Probst A.J."/>
            <person name="Ladd B."/>
            <person name="Jarett J.K."/>
            <person name="Geller-Mcgrath D.E."/>
            <person name="Sieber C.M.K."/>
            <person name="Emerson J.B."/>
            <person name="Anantharaman K."/>
            <person name="Thomas B.C."/>
            <person name="Malmstrom R."/>
            <person name="Stieglmeier M."/>
            <person name="Klingl A."/>
            <person name="Woyke T."/>
            <person name="Ryan C.M."/>
            <person name="Banfield J.F."/>
        </authorList>
    </citation>
    <scope>NUCLEOTIDE SEQUENCE [LARGE SCALE GENOMIC DNA]</scope>
</reference>
<evidence type="ECO:0000313" key="4">
    <source>
        <dbReference type="EMBL" id="PIZ89020.1"/>
    </source>
</evidence>
<dbReference type="SUPFAM" id="SSF47090">
    <property type="entry name" value="PGBD-like"/>
    <property type="match status" value="1"/>
</dbReference>
<dbReference type="InterPro" id="IPR036365">
    <property type="entry name" value="PGBD-like_sf"/>
</dbReference>
<organism evidence="4 5">
    <name type="scientific">Candidatus Nealsonbacteria bacterium CG_4_10_14_0_2_um_filter_38_17</name>
    <dbReference type="NCBI Taxonomy" id="1974680"/>
    <lineage>
        <taxon>Bacteria</taxon>
        <taxon>Candidatus Nealsoniibacteriota</taxon>
    </lineage>
</organism>
<feature type="signal peptide" evidence="3">
    <location>
        <begin position="1"/>
        <end position="27"/>
    </location>
</feature>
<feature type="chain" id="PRO_5014999522" description="Peptidoglycan binding-like domain-containing protein" evidence="3">
    <location>
        <begin position="28"/>
        <end position="438"/>
    </location>
</feature>
<accession>A0A2M7UYI3</accession>
<dbReference type="InterPro" id="IPR036366">
    <property type="entry name" value="PGBDSf"/>
</dbReference>
<protein>
    <recommendedName>
        <fullName evidence="6">Peptidoglycan binding-like domain-containing protein</fullName>
    </recommendedName>
</protein>
<evidence type="ECO:0000256" key="3">
    <source>
        <dbReference type="SAM" id="SignalP"/>
    </source>
</evidence>
<feature type="coiled-coil region" evidence="1">
    <location>
        <begin position="308"/>
        <end position="342"/>
    </location>
</feature>
<dbReference type="Proteomes" id="UP000230760">
    <property type="component" value="Unassembled WGS sequence"/>
</dbReference>
<evidence type="ECO:0000313" key="5">
    <source>
        <dbReference type="Proteomes" id="UP000230760"/>
    </source>
</evidence>
<evidence type="ECO:0008006" key="6">
    <source>
        <dbReference type="Google" id="ProtNLM"/>
    </source>
</evidence>